<proteinExistence type="predicted"/>
<dbReference type="PRINTS" id="PR00014">
    <property type="entry name" value="FNTYPEIII"/>
</dbReference>
<dbReference type="InterPro" id="IPR013783">
    <property type="entry name" value="Ig-like_fold"/>
</dbReference>
<feature type="domain" description="Fibronectin type-III" evidence="3">
    <location>
        <begin position="2313"/>
        <end position="2440"/>
    </location>
</feature>
<keyword evidence="5" id="KW-1185">Reference proteome</keyword>
<feature type="compositionally biased region" description="Polar residues" evidence="2">
    <location>
        <begin position="1340"/>
        <end position="1353"/>
    </location>
</feature>
<dbReference type="SMART" id="SM00060">
    <property type="entry name" value="FN3"/>
    <property type="match status" value="7"/>
</dbReference>
<dbReference type="SUPFAM" id="SSF49265">
    <property type="entry name" value="Fibronectin type III"/>
    <property type="match status" value="4"/>
</dbReference>
<feature type="domain" description="Fibronectin type-III" evidence="3">
    <location>
        <begin position="2105"/>
        <end position="2208"/>
    </location>
</feature>
<organism evidence="4 5">
    <name type="scientific">Tribonema minus</name>
    <dbReference type="NCBI Taxonomy" id="303371"/>
    <lineage>
        <taxon>Eukaryota</taxon>
        <taxon>Sar</taxon>
        <taxon>Stramenopiles</taxon>
        <taxon>Ochrophyta</taxon>
        <taxon>PX clade</taxon>
        <taxon>Xanthophyceae</taxon>
        <taxon>Tribonematales</taxon>
        <taxon>Tribonemataceae</taxon>
        <taxon>Tribonema</taxon>
    </lineage>
</organism>
<dbReference type="OrthoDB" id="504170at2759"/>
<reference evidence="4" key="1">
    <citation type="submission" date="2021-02" db="EMBL/GenBank/DDBJ databases">
        <title>First Annotated Genome of the Yellow-green Alga Tribonema minus.</title>
        <authorList>
            <person name="Mahan K.M."/>
        </authorList>
    </citation>
    <scope>NUCLEOTIDE SEQUENCE</scope>
    <source>
        <strain evidence="4">UTEX B ZZ1240</strain>
    </source>
</reference>
<evidence type="ECO:0000256" key="1">
    <source>
        <dbReference type="ARBA" id="ARBA00022737"/>
    </source>
</evidence>
<dbReference type="CDD" id="cd00063">
    <property type="entry name" value="FN3"/>
    <property type="match status" value="5"/>
</dbReference>
<evidence type="ECO:0000313" key="4">
    <source>
        <dbReference type="EMBL" id="KAG5186910.1"/>
    </source>
</evidence>
<dbReference type="PROSITE" id="PS50853">
    <property type="entry name" value="FN3"/>
    <property type="match status" value="4"/>
</dbReference>
<feature type="region of interest" description="Disordered" evidence="2">
    <location>
        <begin position="1333"/>
        <end position="1360"/>
    </location>
</feature>
<accession>A0A836CHM4</accession>
<dbReference type="Gene3D" id="2.60.40.10">
    <property type="entry name" value="Immunoglobulins"/>
    <property type="match status" value="5"/>
</dbReference>
<evidence type="ECO:0000313" key="5">
    <source>
        <dbReference type="Proteomes" id="UP000664859"/>
    </source>
</evidence>
<dbReference type="InterPro" id="IPR003961">
    <property type="entry name" value="FN3_dom"/>
</dbReference>
<comment type="caution">
    <text evidence="4">The sequence shown here is derived from an EMBL/GenBank/DDBJ whole genome shotgun (WGS) entry which is preliminary data.</text>
</comment>
<dbReference type="EMBL" id="JAFCMP010000101">
    <property type="protein sequence ID" value="KAG5186910.1"/>
    <property type="molecule type" value="Genomic_DNA"/>
</dbReference>
<dbReference type="Proteomes" id="UP000664859">
    <property type="component" value="Unassembled WGS sequence"/>
</dbReference>
<dbReference type="InterPro" id="IPR036116">
    <property type="entry name" value="FN3_sf"/>
</dbReference>
<feature type="domain" description="Fibronectin type-III" evidence="3">
    <location>
        <begin position="2209"/>
        <end position="2310"/>
    </location>
</feature>
<dbReference type="PANTHER" id="PTHR13817:SF73">
    <property type="entry name" value="FIBRONECTIN TYPE-III DOMAIN-CONTAINING PROTEIN"/>
    <property type="match status" value="1"/>
</dbReference>
<dbReference type="Pfam" id="PF00041">
    <property type="entry name" value="fn3"/>
    <property type="match status" value="3"/>
</dbReference>
<dbReference type="InterPro" id="IPR050964">
    <property type="entry name" value="Striated_Muscle_Regulatory"/>
</dbReference>
<feature type="non-terminal residue" evidence="4">
    <location>
        <position position="1"/>
    </location>
</feature>
<name>A0A836CHM4_9STRA</name>
<evidence type="ECO:0000259" key="3">
    <source>
        <dbReference type="PROSITE" id="PS50853"/>
    </source>
</evidence>
<gene>
    <name evidence="4" type="ORF">JKP88DRAFT_308703</name>
</gene>
<protein>
    <recommendedName>
        <fullName evidence="3">Fibronectin type-III domain-containing protein</fullName>
    </recommendedName>
</protein>
<evidence type="ECO:0000256" key="2">
    <source>
        <dbReference type="SAM" id="MobiDB-lite"/>
    </source>
</evidence>
<keyword evidence="1" id="KW-0677">Repeat</keyword>
<sequence length="2448" mass="254228">LTSFSHLTVGDTWTLLVTAEGTAPKGASIVLSSSAPDSSPIKQLTLAAPYSGSGDPAVFEAEDAYMVAQHFTVRDPAIEVQTITVKVTNTATDPWATVSPQQYEVRWKTVHLGCVAWNADDFTLEAVLHTAASGALSGVTVSRSTDATNAPNGYVYSIYFPATGAPGGIGGSDAPNPDALLGLDVNGAGCAIDFAGTQSVAADVAIEGSPTGGVFTTFNLPLGAADDSSAVGRYLRGTGTEQLALYTVSGHLFTVEFDTNLGDVPPLAGITTGLKGTNRAITAFDAIVSGELPDAYVAGDMWTGVPYSVRAAAYTDLGYGQHSAATAVAKPAAAPPQLAGVRVEVALHVDEVQTLTLGATHRDEVQAVVSSAPHFVEVQLLTVARAPLSLVPVSGDFALYFAEHQTITLTASGPMAPNAAFVLKYTTYAPAGDDVHATVVSTSTAACIPFDATAAEVKSALEALSNVDTVDVVRSCDGSNACAYGYTWDVAFVGSKVRGNVAQLTWANCAAAPMVTANGAVAALVTIATANEGEAYGTTTHQWSVKLDSKRELATGVGQIQLSVTYGGTAALPAECLPWDATAEEVETALELLPNVDSVRVEVGGDSFVRTWTVLFDGNAMHDVHAAPAAAPVMDARAGMVLGPCTPLTTVVDHVSYVLNPVVHDYTLKAEEIGSKGLPIPSTADRDEMAEQLSYLPAVVPEVLVYTSDADEHDGLTWYLSFSNNDGDVPPLICLPEATFVGDCSVTTLINGNTIGGHFYLGDSAEIPWNATSDQMAAAVQGAGMGAVTVTRSDADARGGYTWSVTFTELPGDVPPMTAYNKLTGYNADVRVEQVVQGNALGGTYTLALHMEETEPIAFDADAADVEAALEALDAVGDIVVTRGAASPEGGSVYTITFINADVNVGDVEALVADVTALTGAGRALLVSEAVKGSEGVGSAVKLSFQAPLNCAQSQVADGRCGDAVDRYRVEWDTAAAFSSVPRRSTELAPAALLTQVQRVRTSYATSGTFQLAYGDATTAPLNAAASAFEVRVALEGLDGISTVSVARDYSYEERGAVLLVTKGHDHATCVTVGTCDYLAACDLVRLDGVAYRVSAGHVSAVGVTTVLLSSIADCAVGVVYGGDIAQPTAYAAQTWARGYEWSVTFLAIDSGAAPLALTSPPHKFAGSAAAVSISGLDCVGCYYVGAPPDLPLTLGRTYYLHVMAHNAIGYSDAAGAPVVSIVPNQVPMKPSIDAEVMSGTKVAVHFSPPAQSAGDIWGYRVQWDTAVTFANAVAPGDDDCTMAPGTDAGSCVATAGLIVGDKPFTQVVKGLSHKQYYFRVSALGAVAAQAVDPDHDPPDNTNWSDTVSATPTNKPPTSPGDVVVYVLDGATLQVHVEVPTETGGATITNFVFETDTSSTFSAPVPVTVPVANLPELYEGGPLVYHIGGLQAGVPYYVRAYAQSSIGNSATSVAVNNPAVPSQLAPAPADAVAAYVDVPTTQLHTAATVVWSPPPDTGGAAVSGYRVEWWQATAVTHEVQVVSVKWPPTYNVAGSADTLMLQFDGAAVYQQFGVGLSEVDFRDGLMNMGIKGDISSGGVDFLPVGHIVVNRTNINIDEGYAYRVMFMDEQLNPGDQPEIVATSSTSFIAHGSEAVVKQVVSGVRAGGNPEVQLIAVDGTSAPQGFWRAQFGNSTFSTYLWADATGVQVEAALQGLYTLGDLSVTRVNPDPLEVGYKWLVTFITPVGDRGALVVDGAFLWNAEGDATITVSDGNNAVYPSDYKPASSVSKLLCPQCVIGETPVGYRSVDLTADKLSYTVTGLTPGAEYTIAISAINAHGQGIRAIAATNAPLNYLTPPVTVPGPPTSVSVATKGWAVNEGDGLGDGQRLIVTYSPPLADGGTAVTAYKVELDPTPTFDNPIAEEFRCPSWPDYSTWVVEVKPTGGSTGGYFYLKLVHGGTALTTDPIPYNAVAQAEDEVVRRLDLKTALLTCTLNGNTCPAGVRFEQSGSMQMKLNMLASLDDGVLVSRQDVNGGYRWTVTFLDPGDDFVLSVADATHMSGYLVTATKVLDGHVYNKCVGAMVVPTTGGLVAGEAYYARVTAYNRIGYGSVWTAPGTARPMTVPGLPTTVTLDKNDATSLKVVFSPPSNDGGGVIIRYVIELATNAGFTTNWQEVPYIPPATGAPFHKVLTGLENGTAYYVRVRACNSLGCGPPQTSSPSFQHPYMAPSAPTGVRLAVTSDSMLTVSFAPPTTDGGDAVTSYIITWDVSAYFNSLTGTPHQGSTTVQGAGAGSVTLTYLSSGSRYYAKVAAVNGASAGVARISSPDSAYPSKQRPGKPVGVALASTSAQTINVAWQFPLIPWHGIPCSGTAAAPVQCPTAPGGTVASDGGDAITHYEVQWSLLSSFNVLYASGPLDATSRSYTITQLTSGLKYYVRVVAANTVGYGAFCEFGGNTCDTAAGTRLSKTVT</sequence>
<dbReference type="PANTHER" id="PTHR13817">
    <property type="entry name" value="TITIN"/>
    <property type="match status" value="1"/>
</dbReference>
<feature type="domain" description="Fibronectin type-III" evidence="3">
    <location>
        <begin position="1359"/>
        <end position="1462"/>
    </location>
</feature>